<dbReference type="PANTHER" id="PTHR38099:SF1">
    <property type="entry name" value="LARGE RIBOSOMAL RNA SUBUNIT ACCUMULATION PROTEIN YCED"/>
    <property type="match status" value="1"/>
</dbReference>
<dbReference type="Pfam" id="PF02620">
    <property type="entry name" value="YceD"/>
    <property type="match status" value="1"/>
</dbReference>
<name>A0A4R2KGN7_9GAMM</name>
<evidence type="ECO:0000313" key="6">
    <source>
        <dbReference type="EMBL" id="TCO72763.1"/>
    </source>
</evidence>
<dbReference type="PANTHER" id="PTHR38099">
    <property type="entry name" value="LARGE RIBOSOMAL RNA SUBUNIT ACCUMULATION PROTEIN YCED"/>
    <property type="match status" value="1"/>
</dbReference>
<accession>A0A4R2KGN7</accession>
<dbReference type="EMBL" id="SLWX01000017">
    <property type="protein sequence ID" value="TCO72763.1"/>
    <property type="molecule type" value="Genomic_DNA"/>
</dbReference>
<evidence type="ECO:0000256" key="2">
    <source>
        <dbReference type="ARBA" id="ARBA00010740"/>
    </source>
</evidence>
<dbReference type="OrthoDB" id="9786771at2"/>
<sequence>MSATPLPRTLDLRKPAMHKAYFEGSVMPADLQRLRGLLAADEGHIHAVISCDLDDEGRTVLSVSVNASISVRCQRCLEVFQRPLDANSRLAVVRTDEQAAGLPEGLEPVLAAREIDLWAVVEDELVLAIPVYSYHEEKTCIEKLTGAEHTAAAADDDKPAQKAETDGPFNILAQLKRDLDH</sequence>
<keyword evidence="4" id="KW-0690">Ribosome biogenesis</keyword>
<evidence type="ECO:0000256" key="1">
    <source>
        <dbReference type="ARBA" id="ARBA00002868"/>
    </source>
</evidence>
<evidence type="ECO:0000256" key="4">
    <source>
        <dbReference type="ARBA" id="ARBA00022517"/>
    </source>
</evidence>
<proteinExistence type="inferred from homology"/>
<evidence type="ECO:0000256" key="3">
    <source>
        <dbReference type="ARBA" id="ARBA00015716"/>
    </source>
</evidence>
<dbReference type="Proteomes" id="UP000294980">
    <property type="component" value="Unassembled WGS sequence"/>
</dbReference>
<dbReference type="InterPro" id="IPR039255">
    <property type="entry name" value="YceD_bac"/>
</dbReference>
<gene>
    <name evidence="6" type="ORF">EV688_11754</name>
</gene>
<dbReference type="AlphaFoldDB" id="A0A4R2KGN7"/>
<comment type="similarity">
    <text evidence="2">Belongs to the DUF177 domain family.</text>
</comment>
<evidence type="ECO:0000313" key="7">
    <source>
        <dbReference type="Proteomes" id="UP000294980"/>
    </source>
</evidence>
<comment type="caution">
    <text evidence="6">The sequence shown here is derived from an EMBL/GenBank/DDBJ whole genome shotgun (WGS) entry which is preliminary data.</text>
</comment>
<dbReference type="GO" id="GO:0005829">
    <property type="term" value="C:cytosol"/>
    <property type="evidence" value="ECO:0007669"/>
    <property type="project" value="TreeGrafter"/>
</dbReference>
<reference evidence="6 7" key="1">
    <citation type="submission" date="2019-03" db="EMBL/GenBank/DDBJ databases">
        <title>Genomic Encyclopedia of Type Strains, Phase IV (KMG-IV): sequencing the most valuable type-strain genomes for metagenomic binning, comparative biology and taxonomic classification.</title>
        <authorList>
            <person name="Goeker M."/>
        </authorList>
    </citation>
    <scope>NUCLEOTIDE SEQUENCE [LARGE SCALE GENOMIC DNA]</scope>
    <source>
        <strain evidence="6 7">DSM 23344</strain>
    </source>
</reference>
<comment type="function">
    <text evidence="1">Plays a role in synthesis, processing and/or stability of 23S rRNA.</text>
</comment>
<dbReference type="GO" id="GO:0042254">
    <property type="term" value="P:ribosome biogenesis"/>
    <property type="evidence" value="ECO:0007669"/>
    <property type="project" value="UniProtKB-KW"/>
</dbReference>
<dbReference type="RefSeq" id="WP_117319196.1">
    <property type="nucleotide sequence ID" value="NZ_QQSW01000021.1"/>
</dbReference>
<dbReference type="InterPro" id="IPR003772">
    <property type="entry name" value="YceD"/>
</dbReference>
<organism evidence="6 7">
    <name type="scientific">Chromatocurvus halotolerans</name>
    <dbReference type="NCBI Taxonomy" id="1132028"/>
    <lineage>
        <taxon>Bacteria</taxon>
        <taxon>Pseudomonadati</taxon>
        <taxon>Pseudomonadota</taxon>
        <taxon>Gammaproteobacteria</taxon>
        <taxon>Cellvibrionales</taxon>
        <taxon>Halieaceae</taxon>
        <taxon>Chromatocurvus</taxon>
    </lineage>
</organism>
<protein>
    <recommendedName>
        <fullName evidence="3">Large ribosomal RNA subunit accumulation protein YceD</fullName>
    </recommendedName>
    <alternativeName>
        <fullName evidence="5">23S rRNA accumulation protein YceD</fullName>
    </alternativeName>
</protein>
<evidence type="ECO:0000256" key="5">
    <source>
        <dbReference type="ARBA" id="ARBA00031841"/>
    </source>
</evidence>
<keyword evidence="7" id="KW-1185">Reference proteome</keyword>